<dbReference type="Pfam" id="PF00515">
    <property type="entry name" value="TPR_1"/>
    <property type="match status" value="1"/>
</dbReference>
<dbReference type="InterPro" id="IPR011990">
    <property type="entry name" value="TPR-like_helical_dom_sf"/>
</dbReference>
<dbReference type="SUPFAM" id="SSF54534">
    <property type="entry name" value="FKBP-like"/>
    <property type="match status" value="3"/>
</dbReference>
<dbReference type="SMART" id="SM00028">
    <property type="entry name" value="TPR"/>
    <property type="match status" value="3"/>
</dbReference>
<evidence type="ECO:0000256" key="3">
    <source>
        <dbReference type="ARBA" id="ARBA00022737"/>
    </source>
</evidence>
<dbReference type="PROSITE" id="PS50059">
    <property type="entry name" value="FKBP_PPIASE"/>
    <property type="match status" value="2"/>
</dbReference>
<dbReference type="GO" id="GO:0003755">
    <property type="term" value="F:peptidyl-prolyl cis-trans isomerase activity"/>
    <property type="evidence" value="ECO:0007669"/>
    <property type="project" value="UniProtKB-KW"/>
</dbReference>
<evidence type="ECO:0000256" key="1">
    <source>
        <dbReference type="ARBA" id="ARBA00000971"/>
    </source>
</evidence>
<keyword evidence="5 7" id="KW-0697">Rotamase</keyword>
<feature type="domain" description="PPIase FKBP-type" evidence="9">
    <location>
        <begin position="39"/>
        <end position="127"/>
    </location>
</feature>
<evidence type="ECO:0000256" key="6">
    <source>
        <dbReference type="ARBA" id="ARBA00023235"/>
    </source>
</evidence>
<dbReference type="SUPFAM" id="SSF48452">
    <property type="entry name" value="TPR-like"/>
    <property type="match status" value="1"/>
</dbReference>
<dbReference type="InterPro" id="IPR046357">
    <property type="entry name" value="PPIase_dom_sf"/>
</dbReference>
<keyword evidence="11" id="KW-1185">Reference proteome</keyword>
<evidence type="ECO:0000256" key="2">
    <source>
        <dbReference type="ARBA" id="ARBA00013194"/>
    </source>
</evidence>
<feature type="domain" description="PPIase FKBP-type" evidence="9">
    <location>
        <begin position="268"/>
        <end position="358"/>
    </location>
</feature>
<reference evidence="10 11" key="1">
    <citation type="journal article" date="2023" name="Nat. Commun.">
        <title>Origin of minicircular mitochondrial genomes in red algae.</title>
        <authorList>
            <person name="Lee Y."/>
            <person name="Cho C.H."/>
            <person name="Lee Y.M."/>
            <person name="Park S.I."/>
            <person name="Yang J.H."/>
            <person name="West J.A."/>
            <person name="Bhattacharya D."/>
            <person name="Yoon H.S."/>
        </authorList>
    </citation>
    <scope>NUCLEOTIDE SEQUENCE [LARGE SCALE GENOMIC DNA]</scope>
    <source>
        <strain evidence="10 11">CCMP1338</strain>
        <tissue evidence="10">Whole cell</tissue>
    </source>
</reference>
<keyword evidence="4 8" id="KW-0802">TPR repeat</keyword>
<dbReference type="Proteomes" id="UP001157974">
    <property type="component" value="Unassembled WGS sequence"/>
</dbReference>
<protein>
    <recommendedName>
        <fullName evidence="2 7">peptidylprolyl isomerase</fullName>
        <ecNumber evidence="2 7">5.2.1.8</ecNumber>
    </recommendedName>
</protein>
<dbReference type="Gene3D" id="3.10.50.40">
    <property type="match status" value="3"/>
</dbReference>
<evidence type="ECO:0000313" key="10">
    <source>
        <dbReference type="EMBL" id="KAJ8906496.1"/>
    </source>
</evidence>
<dbReference type="PROSITE" id="PS50005">
    <property type="entry name" value="TPR"/>
    <property type="match status" value="2"/>
</dbReference>
<dbReference type="InterPro" id="IPR050754">
    <property type="entry name" value="FKBP4/5/8-like"/>
</dbReference>
<evidence type="ECO:0000313" key="11">
    <source>
        <dbReference type="Proteomes" id="UP001157974"/>
    </source>
</evidence>
<dbReference type="PANTHER" id="PTHR46512:SF9">
    <property type="entry name" value="PEPTIDYLPROLYL ISOMERASE"/>
    <property type="match status" value="1"/>
</dbReference>
<keyword evidence="6 7" id="KW-0413">Isomerase</keyword>
<gene>
    <name evidence="10" type="ORF">NDN08_002989</name>
</gene>
<evidence type="ECO:0000256" key="8">
    <source>
        <dbReference type="PROSITE-ProRule" id="PRU00339"/>
    </source>
</evidence>
<feature type="repeat" description="TPR" evidence="8">
    <location>
        <begin position="459"/>
        <end position="492"/>
    </location>
</feature>
<proteinExistence type="predicted"/>
<evidence type="ECO:0000259" key="9">
    <source>
        <dbReference type="PROSITE" id="PS50059"/>
    </source>
</evidence>
<dbReference type="PANTHER" id="PTHR46512">
    <property type="entry name" value="PEPTIDYLPROLYL ISOMERASE"/>
    <property type="match status" value="1"/>
</dbReference>
<dbReference type="Gene3D" id="1.25.40.10">
    <property type="entry name" value="Tetratricopeptide repeat domain"/>
    <property type="match status" value="1"/>
</dbReference>
<dbReference type="Pfam" id="PF00254">
    <property type="entry name" value="FKBP_C"/>
    <property type="match status" value="2"/>
</dbReference>
<dbReference type="EMBL" id="JAMWBK010000003">
    <property type="protein sequence ID" value="KAJ8906496.1"/>
    <property type="molecule type" value="Genomic_DNA"/>
</dbReference>
<accession>A0AAV8UY17</accession>
<dbReference type="InterPro" id="IPR019734">
    <property type="entry name" value="TPR_rpt"/>
</dbReference>
<name>A0AAV8UY17_9RHOD</name>
<evidence type="ECO:0000256" key="4">
    <source>
        <dbReference type="ARBA" id="ARBA00022803"/>
    </source>
</evidence>
<comment type="caution">
    <text evidence="10">The sequence shown here is derived from an EMBL/GenBank/DDBJ whole genome shotgun (WGS) entry which is preliminary data.</text>
</comment>
<dbReference type="PROSITE" id="PS50293">
    <property type="entry name" value="TPR_REGION"/>
    <property type="match status" value="1"/>
</dbReference>
<organism evidence="10 11">
    <name type="scientific">Rhodosorus marinus</name>
    <dbReference type="NCBI Taxonomy" id="101924"/>
    <lineage>
        <taxon>Eukaryota</taxon>
        <taxon>Rhodophyta</taxon>
        <taxon>Stylonematophyceae</taxon>
        <taxon>Stylonematales</taxon>
        <taxon>Stylonemataceae</taxon>
        <taxon>Rhodosorus</taxon>
    </lineage>
</organism>
<dbReference type="AlphaFoldDB" id="A0AAV8UY17"/>
<feature type="repeat" description="TPR" evidence="8">
    <location>
        <begin position="425"/>
        <end position="458"/>
    </location>
</feature>
<keyword evidence="3" id="KW-0677">Repeat</keyword>
<dbReference type="InterPro" id="IPR001179">
    <property type="entry name" value="PPIase_FKBP_dom"/>
</dbReference>
<sequence>MSNMEDVGELKQSGDLTGDGGVIKEILQAGRGAERPEKGDEIVMHYVGKLEDGSIVDSSRTRGQAFKFKLGKGSVIRGWDLVTRTLAKGEKALVTLAPAYAYGETGSPPRIPPNATLTFEMELENWISSKDLFGDGSVMKASETEGGGWERPGIFSEVTCKIVAKRLEPGPGKVLFDGEKVFSVGTGTAHKAWDKIVQDMKKDGSVSLICTPPCVTGPGLDFVPADVTKVQYDITLLHWLKVEDVSGDHGVMKKVLREGDGWETPNEGAFVSVNIEYRVVTNGVAGDVAIKHEPFIFTVIDGAVAEGIDVAVQKMKLNEIAIVYLKAPYAFGSCPNMCPPRIKPTDDLEVKIELLSFDRSKDSWSLSVDEKKKQIIARKAKGNQLYNVGRLKLAMRHYEIGTSLFEYRTAELSPEVAKEVNELTMACHLNLAACYKKQNNMDKVLVHTKKAIDIEPTNVKALYRRGCAYLALDNFYKAEQDFKRALEVEPENTEVKRKLAELSRIIAKQDEADKSLYSNMFAKTK</sequence>
<evidence type="ECO:0000256" key="5">
    <source>
        <dbReference type="ARBA" id="ARBA00023110"/>
    </source>
</evidence>
<evidence type="ECO:0000256" key="7">
    <source>
        <dbReference type="PROSITE-ProRule" id="PRU00277"/>
    </source>
</evidence>
<dbReference type="FunFam" id="3.10.50.40:FF:000006">
    <property type="entry name" value="Peptidyl-prolyl cis-trans isomerase"/>
    <property type="match status" value="1"/>
</dbReference>
<comment type="catalytic activity">
    <reaction evidence="1 7">
        <text>[protein]-peptidylproline (omega=180) = [protein]-peptidylproline (omega=0)</text>
        <dbReference type="Rhea" id="RHEA:16237"/>
        <dbReference type="Rhea" id="RHEA-COMP:10747"/>
        <dbReference type="Rhea" id="RHEA-COMP:10748"/>
        <dbReference type="ChEBI" id="CHEBI:83833"/>
        <dbReference type="ChEBI" id="CHEBI:83834"/>
        <dbReference type="EC" id="5.2.1.8"/>
    </reaction>
</comment>
<dbReference type="EC" id="5.2.1.8" evidence="2 7"/>